<gene>
    <name evidence="3" type="ORF">J8273_2344</name>
</gene>
<evidence type="ECO:0000256" key="1">
    <source>
        <dbReference type="SAM" id="Coils"/>
    </source>
</evidence>
<feature type="region of interest" description="Disordered" evidence="2">
    <location>
        <begin position="345"/>
        <end position="496"/>
    </location>
</feature>
<dbReference type="AlphaFoldDB" id="A0A8J6EB19"/>
<evidence type="ECO:0000256" key="2">
    <source>
        <dbReference type="SAM" id="MobiDB-lite"/>
    </source>
</evidence>
<evidence type="ECO:0000313" key="3">
    <source>
        <dbReference type="EMBL" id="KAG9395995.1"/>
    </source>
</evidence>
<feature type="compositionally biased region" description="Low complexity" evidence="2">
    <location>
        <begin position="372"/>
        <end position="384"/>
    </location>
</feature>
<name>A0A8J6EB19_9EUKA</name>
<dbReference type="PANTHER" id="PTHR43049:SF1">
    <property type="entry name" value="EARLY ENDOSOME ANTIGEN"/>
    <property type="match status" value="1"/>
</dbReference>
<feature type="compositionally biased region" description="Polar residues" evidence="2">
    <location>
        <begin position="361"/>
        <end position="371"/>
    </location>
</feature>
<dbReference type="PANTHER" id="PTHR43049">
    <property type="entry name" value="EARLY ENDOSOME ANTIGEN"/>
    <property type="match status" value="1"/>
</dbReference>
<keyword evidence="4" id="KW-1185">Reference proteome</keyword>
<proteinExistence type="predicted"/>
<reference evidence="3" key="1">
    <citation type="submission" date="2021-05" db="EMBL/GenBank/DDBJ databases">
        <title>A free-living protist that lacks canonical eukaryotic 1 DNA replication and segregation systems.</title>
        <authorList>
            <person name="Salas-Leiva D.E."/>
            <person name="Tromer E.C."/>
            <person name="Curtis B.A."/>
            <person name="Jerlstrom-Hultqvist J."/>
            <person name="Kolisko M."/>
            <person name="Yi Z."/>
            <person name="Salas-Leiva J.S."/>
            <person name="Gallot-Lavallee L."/>
            <person name="Kops G.J.P.L."/>
            <person name="Archibald J.M."/>
            <person name="Simpson A.G.B."/>
            <person name="Roger A.J."/>
        </authorList>
    </citation>
    <scope>NUCLEOTIDE SEQUENCE</scope>
    <source>
        <strain evidence="3">BICM</strain>
    </source>
</reference>
<keyword evidence="1" id="KW-0175">Coiled coil</keyword>
<sequence length="674" mass="75959">MDNEQEHSARSNSGSVVVDWRDKLAPLPAAMTMEERIEQARSEAYEAAIETMRGQAEKKLRQHLLSRIKEEMTVQVQHEERRKLLDAMSDDEKRALMQVEIDRKVNSLSVKLKGRHSKEVEEAVNKRLDDLRDEMRQETASEISTQVEERVKKERAVLRDEAARLRTQAEKIKHDTHSQKADIVVRKRVAELEARASREQAQNQRHLNKLKSAHAALETEAQELRVSSQKTEEKYAKEVQRTAKLSRELEDKKRDLAAAEEKIQGLETRASGLAAQLEEMRTELGEMREEHAHAMVGIQEAVRRRQEAEDNLIATREQLIAAQGAMAGLECDLEDARQHTLDLQMARGRPAPPPVSRVANDGSSRRSPSVQSLDDVLDGLSDLGTPVTAESVQPSNREAYPGSPLRKHTEVEESSSSEQTRPVPQLPARRFDAFTVPSDPPRSTDRPPRGEQTPDLPVPRFKGPATPRSGQEPRAPHSGQSRAYPRSPTPAPRDGETVDSVATVVHSHFETEARAQHMYLSSAPLKIPGGAEGNRILYDLERLFVLWDEVEASFSRRCQVIERIRTLTTGDEPPIGPIGRIIKHELTACKSVLERHREELELVKRREEIKSKLLALKRHQGSKSDLNAAMAELRRTDQKMRIGVEAARKLSVSPVRYRGLPYVEVLKVDGVVSV</sequence>
<organism evidence="3 4">
    <name type="scientific">Carpediemonas membranifera</name>
    <dbReference type="NCBI Taxonomy" id="201153"/>
    <lineage>
        <taxon>Eukaryota</taxon>
        <taxon>Metamonada</taxon>
        <taxon>Carpediemonas-like organisms</taxon>
        <taxon>Carpediemonas</taxon>
    </lineage>
</organism>
<accession>A0A8J6EB19</accession>
<comment type="caution">
    <text evidence="3">The sequence shown here is derived from an EMBL/GenBank/DDBJ whole genome shotgun (WGS) entry which is preliminary data.</text>
</comment>
<feature type="coiled-coil region" evidence="1">
    <location>
        <begin position="118"/>
        <end position="318"/>
    </location>
</feature>
<dbReference type="EMBL" id="JAHDYR010000007">
    <property type="protein sequence ID" value="KAG9395995.1"/>
    <property type="molecule type" value="Genomic_DNA"/>
</dbReference>
<feature type="coiled-coil region" evidence="1">
    <location>
        <begin position="586"/>
        <end position="636"/>
    </location>
</feature>
<evidence type="ECO:0000313" key="4">
    <source>
        <dbReference type="Proteomes" id="UP000717585"/>
    </source>
</evidence>
<dbReference type="Proteomes" id="UP000717585">
    <property type="component" value="Unassembled WGS sequence"/>
</dbReference>
<protein>
    <submittedName>
        <fullName evidence="3">Chromosome segregation protein</fullName>
    </submittedName>
</protein>